<dbReference type="PRINTS" id="PR00297">
    <property type="entry name" value="CHAPERONIN10"/>
</dbReference>
<dbReference type="GO" id="GO:0005737">
    <property type="term" value="C:cytoplasm"/>
    <property type="evidence" value="ECO:0007669"/>
    <property type="project" value="UniProtKB-SubCell"/>
</dbReference>
<dbReference type="STRING" id="34097.SAMN02745150_00898"/>
<dbReference type="GO" id="GO:0044183">
    <property type="term" value="F:protein folding chaperone"/>
    <property type="evidence" value="ECO:0007669"/>
    <property type="project" value="InterPro"/>
</dbReference>
<dbReference type="RefSeq" id="WP_092319062.1">
    <property type="nucleotide sequence ID" value="NZ_FOKY01000006.1"/>
</dbReference>
<dbReference type="GO" id="GO:0051082">
    <property type="term" value="F:unfolded protein binding"/>
    <property type="evidence" value="ECO:0007669"/>
    <property type="project" value="TreeGrafter"/>
</dbReference>
<accession>A0A1I1E1W0</accession>
<reference evidence="6" key="1">
    <citation type="submission" date="2016-10" db="EMBL/GenBank/DDBJ databases">
        <authorList>
            <person name="Varghese N."/>
            <person name="Submissions S."/>
        </authorList>
    </citation>
    <scope>NUCLEOTIDE SEQUENCE [LARGE SCALE GENOMIC DNA]</scope>
    <source>
        <strain evidence="6">ATCC 43811</strain>
    </source>
</reference>
<dbReference type="CDD" id="cd00320">
    <property type="entry name" value="cpn10"/>
    <property type="match status" value="1"/>
</dbReference>
<proteinExistence type="inferred from homology"/>
<protein>
    <recommendedName>
        <fullName evidence="3">Co-chaperonin GroES</fullName>
    </recommendedName>
    <alternativeName>
        <fullName evidence="3">10 kDa chaperonin</fullName>
    </alternativeName>
    <alternativeName>
        <fullName evidence="3">Chaperonin-10</fullName>
        <shortName evidence="3">Cpn10</shortName>
    </alternativeName>
</protein>
<evidence type="ECO:0000256" key="1">
    <source>
        <dbReference type="ARBA" id="ARBA00006975"/>
    </source>
</evidence>
<dbReference type="InterPro" id="IPR037124">
    <property type="entry name" value="Chaperonin_GroES_sf"/>
</dbReference>
<keyword evidence="6" id="KW-1185">Reference proteome</keyword>
<dbReference type="InterPro" id="IPR020818">
    <property type="entry name" value="Chaperonin_GroES"/>
</dbReference>
<dbReference type="FunFam" id="2.30.33.40:FF:000001">
    <property type="entry name" value="10 kDa chaperonin"/>
    <property type="match status" value="1"/>
</dbReference>
<comment type="subcellular location">
    <subcellularLocation>
        <location evidence="3">Cytoplasm</location>
    </subcellularLocation>
</comment>
<dbReference type="Pfam" id="PF00166">
    <property type="entry name" value="Cpn10"/>
    <property type="match status" value="1"/>
</dbReference>
<dbReference type="Gene3D" id="2.30.33.40">
    <property type="entry name" value="GroES chaperonin"/>
    <property type="match status" value="1"/>
</dbReference>
<dbReference type="GO" id="GO:0046872">
    <property type="term" value="F:metal ion binding"/>
    <property type="evidence" value="ECO:0007669"/>
    <property type="project" value="TreeGrafter"/>
</dbReference>
<dbReference type="GO" id="GO:0005524">
    <property type="term" value="F:ATP binding"/>
    <property type="evidence" value="ECO:0007669"/>
    <property type="project" value="InterPro"/>
</dbReference>
<sequence length="86" mass="9426">MKIKPLGSRILVQIKEGEEKTSGGLYIPATAQEKTNTGIVVALGDKDVTVKEGQEVIFDKYAGTQIRLDDKDHLLLDMDNVLAVIE</sequence>
<comment type="subunit">
    <text evidence="3">Heptamer of 7 subunits arranged in a ring. Interacts with the chaperonin GroEL.</text>
</comment>
<dbReference type="PANTHER" id="PTHR10772:SF63">
    <property type="entry name" value="20 KDA CHAPERONIN, CHLOROPLASTIC"/>
    <property type="match status" value="1"/>
</dbReference>
<dbReference type="Proteomes" id="UP000240042">
    <property type="component" value="Unassembled WGS sequence"/>
</dbReference>
<name>A0A1I1E1W0_BREAD</name>
<evidence type="ECO:0000313" key="5">
    <source>
        <dbReference type="EMBL" id="SFB81185.1"/>
    </source>
</evidence>
<comment type="similarity">
    <text evidence="1 3 4">Belongs to the GroES chaperonin family.</text>
</comment>
<dbReference type="HAMAP" id="MF_00580">
    <property type="entry name" value="CH10"/>
    <property type="match status" value="1"/>
</dbReference>
<dbReference type="InterPro" id="IPR011032">
    <property type="entry name" value="GroES-like_sf"/>
</dbReference>
<evidence type="ECO:0000256" key="3">
    <source>
        <dbReference type="HAMAP-Rule" id="MF_00580"/>
    </source>
</evidence>
<dbReference type="GO" id="GO:0051087">
    <property type="term" value="F:protein-folding chaperone binding"/>
    <property type="evidence" value="ECO:0007669"/>
    <property type="project" value="TreeGrafter"/>
</dbReference>
<keyword evidence="3" id="KW-0963">Cytoplasm</keyword>
<dbReference type="EMBL" id="FOKY01000006">
    <property type="protein sequence ID" value="SFB81185.1"/>
    <property type="molecule type" value="Genomic_DNA"/>
</dbReference>
<evidence type="ECO:0000256" key="2">
    <source>
        <dbReference type="ARBA" id="ARBA00023186"/>
    </source>
</evidence>
<dbReference type="PANTHER" id="PTHR10772">
    <property type="entry name" value="10 KDA HEAT SHOCK PROTEIN"/>
    <property type="match status" value="1"/>
</dbReference>
<dbReference type="OrthoDB" id="9806791at2"/>
<comment type="function">
    <text evidence="3 4">Together with the chaperonin GroEL, plays an essential role in assisting protein folding. The GroEL-GroES system forms a nano-cage that allows encapsulation of the non-native substrate proteins and provides a physical environment optimized to promote and accelerate protein folding. GroES binds to the apical surface of the GroEL ring, thereby capping the opening of the GroEL channel.</text>
</comment>
<dbReference type="AlphaFoldDB" id="A0A1I1E1W0"/>
<gene>
    <name evidence="3" type="primary">groES</name>
    <name evidence="3" type="synonym">groS</name>
    <name evidence="5" type="ORF">SAMN02745150_00898</name>
</gene>
<evidence type="ECO:0000313" key="6">
    <source>
        <dbReference type="Proteomes" id="UP000240042"/>
    </source>
</evidence>
<organism evidence="5 6">
    <name type="scientific">Brevinema andersonii</name>
    <dbReference type="NCBI Taxonomy" id="34097"/>
    <lineage>
        <taxon>Bacteria</taxon>
        <taxon>Pseudomonadati</taxon>
        <taxon>Spirochaetota</taxon>
        <taxon>Spirochaetia</taxon>
        <taxon>Brevinematales</taxon>
        <taxon>Brevinemataceae</taxon>
        <taxon>Brevinema</taxon>
    </lineage>
</organism>
<dbReference type="SMART" id="SM00883">
    <property type="entry name" value="Cpn10"/>
    <property type="match status" value="1"/>
</dbReference>
<evidence type="ECO:0000256" key="4">
    <source>
        <dbReference type="RuleBase" id="RU000535"/>
    </source>
</evidence>
<keyword evidence="2 3" id="KW-0143">Chaperone</keyword>
<dbReference type="SUPFAM" id="SSF50129">
    <property type="entry name" value="GroES-like"/>
    <property type="match status" value="1"/>
</dbReference>